<evidence type="ECO:0000259" key="3">
    <source>
        <dbReference type="Pfam" id="PF22680"/>
    </source>
</evidence>
<sequence length="645" mass="74270">MIIKLKRVCFLFLLFAFTSCLSKKVGCILDDIPEIPEWLKMNVDEAFPMEGLNVWIPTNNFETSSLIRVPRFPRKYSDKEIKDNKALNDFVINPISNGKKLELTAVLNEQVSVQIALGAKQSIHGTYLKIDNLLSEDGKLFGKENIQVRYVKYLPVVKSRSEYVWSPKLEGIIGEGTSGNMTPNIVGDPLIELAQVDIPEYRAQPIWITIKVPKDTKPGIYEGLINLTTDEFGKFSYPLKLTVLNQQIPDSIDYKFHLDMWVNPSAIAEYYKLEHWSKEHWAMIEKYLKEYASRGGKNITTTITHEPWHKPWVGGNSRSQITYGYRSMINWSKNSNNEWEFDFSVFDKYVALASKAGINGQINAFSMTPFHTGQKLHYFDESDQTNKVLIVNISDKLYEEVWSAFLKNFSKHLKEKKIFDRTYLAFDEKPEDQMKIIREIIENSLPEFLKKTVISGHPEVGEKSDNFSISYMFFPGQPLEGNAAVPVLSTIEERENSGKNTTFYLCAEPAHPNTLTYSPAIEGQLIPWLALKYKTDGYLRWAFNNWTEDPFKKPVFIHSQGDDYQIYPGKEGPMSSIRWELLKEGIEDYELFRIVKETGNVSEETLQKAIELATRNQDGRFKRAEDMVQARNLILNKQSILDSIK</sequence>
<dbReference type="Pfam" id="PF13320">
    <property type="entry name" value="GH123_cat"/>
    <property type="match status" value="1"/>
</dbReference>
<feature type="domain" description="Glycoside hydrolase 123 catalytic" evidence="2">
    <location>
        <begin position="261"/>
        <end position="594"/>
    </location>
</feature>
<organism evidence="4 5">
    <name type="scientific">Algibacter agarivorans</name>
    <dbReference type="NCBI Taxonomy" id="1109741"/>
    <lineage>
        <taxon>Bacteria</taxon>
        <taxon>Pseudomonadati</taxon>
        <taxon>Bacteroidota</taxon>
        <taxon>Flavobacteriia</taxon>
        <taxon>Flavobacteriales</taxon>
        <taxon>Flavobacteriaceae</taxon>
        <taxon>Algibacter</taxon>
    </lineage>
</organism>
<dbReference type="Pfam" id="PF22680">
    <property type="entry name" value="Glyco_hydro_123_N_2"/>
    <property type="match status" value="1"/>
</dbReference>
<evidence type="ECO:0000313" key="5">
    <source>
        <dbReference type="Proteomes" id="UP001501302"/>
    </source>
</evidence>
<dbReference type="Proteomes" id="UP001501302">
    <property type="component" value="Unassembled WGS sequence"/>
</dbReference>
<feature type="domain" description="Glycoside hydrolase 123 N-terminal" evidence="3">
    <location>
        <begin position="97"/>
        <end position="228"/>
    </location>
</feature>
<keyword evidence="5" id="KW-1185">Reference proteome</keyword>
<protein>
    <submittedName>
        <fullName evidence="4">DUF4091 domain-containing protein</fullName>
    </submittedName>
</protein>
<reference evidence="5" key="1">
    <citation type="journal article" date="2019" name="Int. J. Syst. Evol. Microbiol.">
        <title>The Global Catalogue of Microorganisms (GCM) 10K type strain sequencing project: providing services to taxonomists for standard genome sequencing and annotation.</title>
        <authorList>
            <consortium name="The Broad Institute Genomics Platform"/>
            <consortium name="The Broad Institute Genome Sequencing Center for Infectious Disease"/>
            <person name="Wu L."/>
            <person name="Ma J."/>
        </authorList>
    </citation>
    <scope>NUCLEOTIDE SEQUENCE [LARGE SCALE GENOMIC DNA]</scope>
    <source>
        <strain evidence="5">JCM 18285</strain>
    </source>
</reference>
<keyword evidence="1" id="KW-0732">Signal</keyword>
<feature type="signal peptide" evidence="1">
    <location>
        <begin position="1"/>
        <end position="22"/>
    </location>
</feature>
<feature type="chain" id="PRO_5047516829" evidence="1">
    <location>
        <begin position="23"/>
        <end position="645"/>
    </location>
</feature>
<dbReference type="InterPro" id="IPR025150">
    <property type="entry name" value="GH123_cat"/>
</dbReference>
<proteinExistence type="predicted"/>
<evidence type="ECO:0000313" key="4">
    <source>
        <dbReference type="EMBL" id="GAA4954532.1"/>
    </source>
</evidence>
<accession>A0ABP9H2C0</accession>
<dbReference type="InterPro" id="IPR053850">
    <property type="entry name" value="Glyco_hydro_123_N_2"/>
</dbReference>
<name>A0ABP9H2C0_9FLAO</name>
<evidence type="ECO:0000259" key="2">
    <source>
        <dbReference type="Pfam" id="PF13320"/>
    </source>
</evidence>
<dbReference type="EMBL" id="BAABJJ010000044">
    <property type="protein sequence ID" value="GAA4954532.1"/>
    <property type="molecule type" value="Genomic_DNA"/>
</dbReference>
<evidence type="ECO:0000256" key="1">
    <source>
        <dbReference type="SAM" id="SignalP"/>
    </source>
</evidence>
<gene>
    <name evidence="4" type="ORF">GCM10023314_30230</name>
</gene>
<dbReference type="RefSeq" id="WP_345193529.1">
    <property type="nucleotide sequence ID" value="NZ_BAABJJ010000044.1"/>
</dbReference>
<comment type="caution">
    <text evidence="4">The sequence shown here is derived from an EMBL/GenBank/DDBJ whole genome shotgun (WGS) entry which is preliminary data.</text>
</comment>
<dbReference type="PROSITE" id="PS51257">
    <property type="entry name" value="PROKAR_LIPOPROTEIN"/>
    <property type="match status" value="1"/>
</dbReference>